<dbReference type="InterPro" id="IPR007197">
    <property type="entry name" value="rSAM"/>
</dbReference>
<dbReference type="GO" id="GO:0003824">
    <property type="term" value="F:catalytic activity"/>
    <property type="evidence" value="ECO:0007669"/>
    <property type="project" value="InterPro"/>
</dbReference>
<dbReference type="Gene3D" id="3.80.30.20">
    <property type="entry name" value="tm_1862 like domain"/>
    <property type="match status" value="1"/>
</dbReference>
<dbReference type="Pfam" id="PF19864">
    <property type="entry name" value="Radical_SAM_N2"/>
    <property type="match status" value="1"/>
</dbReference>
<dbReference type="Proteomes" id="UP000650524">
    <property type="component" value="Unassembled WGS sequence"/>
</dbReference>
<dbReference type="SUPFAM" id="SSF102114">
    <property type="entry name" value="Radical SAM enzymes"/>
    <property type="match status" value="1"/>
</dbReference>
<dbReference type="InterPro" id="IPR045784">
    <property type="entry name" value="Radical_SAM_N2"/>
</dbReference>
<protein>
    <submittedName>
        <fullName evidence="2">Radical SAM protein</fullName>
    </submittedName>
</protein>
<dbReference type="SFLD" id="SFLDG01082">
    <property type="entry name" value="B12-binding_domain_containing"/>
    <property type="match status" value="1"/>
</dbReference>
<dbReference type="CDD" id="cd01335">
    <property type="entry name" value="Radical_SAM"/>
    <property type="match status" value="1"/>
</dbReference>
<evidence type="ECO:0000313" key="3">
    <source>
        <dbReference type="Proteomes" id="UP000650524"/>
    </source>
</evidence>
<organism evidence="2 3">
    <name type="scientific">Candidatus Desulfacyla euxinica</name>
    <dbReference type="NCBI Taxonomy" id="2841693"/>
    <lineage>
        <taxon>Bacteria</taxon>
        <taxon>Deltaproteobacteria</taxon>
        <taxon>Candidatus Desulfacyla</taxon>
    </lineage>
</organism>
<dbReference type="EMBL" id="JACNJD010000278">
    <property type="protein sequence ID" value="MBC8178409.1"/>
    <property type="molecule type" value="Genomic_DNA"/>
</dbReference>
<dbReference type="Pfam" id="PF04055">
    <property type="entry name" value="Radical_SAM"/>
    <property type="match status" value="1"/>
</dbReference>
<dbReference type="InterPro" id="IPR058240">
    <property type="entry name" value="rSAM_sf"/>
</dbReference>
<dbReference type="SFLD" id="SFLDS00029">
    <property type="entry name" value="Radical_SAM"/>
    <property type="match status" value="1"/>
</dbReference>
<name>A0A8J6N2S5_9DELT</name>
<dbReference type="PANTHER" id="PTHR42731:SF5">
    <property type="entry name" value="RADICAL SAM DOMAIN PROTEIN"/>
    <property type="match status" value="1"/>
</dbReference>
<reference evidence="2 3" key="1">
    <citation type="submission" date="2020-08" db="EMBL/GenBank/DDBJ databases">
        <title>Bridging the membrane lipid divide: bacteria of the FCB group superphylum have the potential to synthesize archaeal ether lipids.</title>
        <authorList>
            <person name="Villanueva L."/>
            <person name="Von Meijenfeldt F.A.B."/>
            <person name="Westbye A.B."/>
            <person name="Yadav S."/>
            <person name="Hopmans E.C."/>
            <person name="Dutilh B.E."/>
            <person name="Sinninghe Damste J.S."/>
        </authorList>
    </citation>
    <scope>NUCLEOTIDE SEQUENCE [LARGE SCALE GENOMIC DNA]</scope>
    <source>
        <strain evidence="2">NIOZ-UU27</strain>
    </source>
</reference>
<proteinExistence type="predicted"/>
<feature type="domain" description="Radical SAM core" evidence="1">
    <location>
        <begin position="250"/>
        <end position="483"/>
    </location>
</feature>
<evidence type="ECO:0000313" key="2">
    <source>
        <dbReference type="EMBL" id="MBC8178409.1"/>
    </source>
</evidence>
<dbReference type="InterPro" id="IPR023404">
    <property type="entry name" value="rSAM_horseshoe"/>
</dbReference>
<dbReference type="SMART" id="SM00729">
    <property type="entry name" value="Elp3"/>
    <property type="match status" value="1"/>
</dbReference>
<dbReference type="PROSITE" id="PS51918">
    <property type="entry name" value="RADICAL_SAM"/>
    <property type="match status" value="1"/>
</dbReference>
<comment type="caution">
    <text evidence="2">The sequence shown here is derived from an EMBL/GenBank/DDBJ whole genome shotgun (WGS) entry which is preliminary data.</text>
</comment>
<accession>A0A8J6N2S5</accession>
<dbReference type="GO" id="GO:0051536">
    <property type="term" value="F:iron-sulfur cluster binding"/>
    <property type="evidence" value="ECO:0007669"/>
    <property type="project" value="InterPro"/>
</dbReference>
<dbReference type="AlphaFoldDB" id="A0A8J6N2S5"/>
<sequence length="592" mass="66294">MSSDIISLYRARLAEEKGSVIKDWGGKLSIALIYPNYYRLGMSNLGFQIVYHLLNEKRHVVAERAFLPEGQEMSLYLRSGKPLLSLESQTPLYEFDLVAFSLSFENDYANVLNILDLAGIPLSAEERPDLNPLIMAGGVTTFLNPEPLSPFVDFFLLGEAEASLEVFLDLFMEFNNYRSSKKEVIINLARNMPNLYAPLLYQTQYHKGGTLKAFIPAGEQIPEKIKVACSAEGGFSEHSMPISAITTPNTEFGDKVLIEVGRGCGHSCRFCAAGYAYRPPRAYKESLLRESVLKAMERSHQIGLLSPAVSDIAGIEDLMEMIVERGGSFSVSSLRAETLTQGLLDKLKSTGQKTVTIAPEAGSERLRRSINKRLTRDQIVETVRMISRTGDFSIKLYFLIGLPTETADDIGEITELVKEIKHHMVRESAERGRIGRIKLSVNCFVPKAFTPFQWFPMEELGSIKKKQKWLKKSLDKAGGIDVSSDIPKWAYVQTLLSMGDRRVGAILLAAHKSGGDWTKALRFSDINPDFFVYRPKGIDELLPWDFIDNGISKKHLKRERDLALKGEESDICRVGDCYRCGVCGKEEQCLDN</sequence>
<dbReference type="PANTHER" id="PTHR42731">
    <property type="entry name" value="SLL1084 PROTEIN"/>
    <property type="match status" value="1"/>
</dbReference>
<dbReference type="InterPro" id="IPR006638">
    <property type="entry name" value="Elp3/MiaA/NifB-like_rSAM"/>
</dbReference>
<evidence type="ECO:0000259" key="1">
    <source>
        <dbReference type="PROSITE" id="PS51918"/>
    </source>
</evidence>
<gene>
    <name evidence="2" type="ORF">H8E19_13470</name>
</gene>